<dbReference type="STRING" id="1844972.A7K91_01145"/>
<dbReference type="Pfam" id="PF13174">
    <property type="entry name" value="TPR_6"/>
    <property type="match status" value="1"/>
</dbReference>
<protein>
    <submittedName>
        <fullName evidence="4">Uncharacterized protein</fullName>
    </submittedName>
</protein>
<evidence type="ECO:0000313" key="5">
    <source>
        <dbReference type="Proteomes" id="UP000092024"/>
    </source>
</evidence>
<reference evidence="4 5" key="1">
    <citation type="submission" date="2016-05" db="EMBL/GenBank/DDBJ databases">
        <title>Paenibacillus oryzae. sp. nov., isolated from the rice root.</title>
        <authorList>
            <person name="Zhang J."/>
            <person name="Zhang X."/>
        </authorList>
    </citation>
    <scope>NUCLEOTIDE SEQUENCE [LARGE SCALE GENOMIC DNA]</scope>
    <source>
        <strain evidence="4 5">1DrF-4</strain>
    </source>
</reference>
<dbReference type="SUPFAM" id="SSF48452">
    <property type="entry name" value="TPR-like"/>
    <property type="match status" value="2"/>
</dbReference>
<gene>
    <name evidence="4" type="ORF">A7K91_01145</name>
</gene>
<dbReference type="AlphaFoldDB" id="A0A1A5Y9F9"/>
<name>A0A1A5Y9F9_9BACL</name>
<evidence type="ECO:0000256" key="1">
    <source>
        <dbReference type="ARBA" id="ARBA00022737"/>
    </source>
</evidence>
<keyword evidence="5" id="KW-1185">Reference proteome</keyword>
<organism evidence="4 5">
    <name type="scientific">Paenibacillus oryzae</name>
    <dbReference type="NCBI Taxonomy" id="1844972"/>
    <lineage>
        <taxon>Bacteria</taxon>
        <taxon>Bacillati</taxon>
        <taxon>Bacillota</taxon>
        <taxon>Bacilli</taxon>
        <taxon>Bacillales</taxon>
        <taxon>Paenibacillaceae</taxon>
        <taxon>Paenibacillus</taxon>
    </lineage>
</organism>
<dbReference type="InterPro" id="IPR019734">
    <property type="entry name" value="TPR_rpt"/>
</dbReference>
<comment type="caution">
    <text evidence="4">The sequence shown here is derived from an EMBL/GenBank/DDBJ whole genome shotgun (WGS) entry which is preliminary data.</text>
</comment>
<sequence length="331" mass="37518">MDAAYSRRDYEGALETSYRILHHIPNDDDALYTIGYSHYMLSNYEEGLEACQTLLSHYPRFAPAFQLAGKIHLQLSQWDKALHFLEQALELTPSDATIHHNIAEAHYYSIRSLANAVGPFKSKNKKIFFNIMALAEKAIAKAIELQPGDAGCHLLYSIILSSQIKDDEAETQLREALLLEPINPSVHCGYARLYYMQGKIKECRDHVQQALMLDAENEEALDIRSKLNQAQQRGSTYMNLAAKTDIKGVLDALKEKDYYASSRIPVRMERNARDAFRLLPEEEVFAIIDMAIIRKGRAGLLFTDKGIYSKTIGSLHIIPWEKLGSVKPTLK</sequence>
<dbReference type="InterPro" id="IPR011990">
    <property type="entry name" value="TPR-like_helical_dom_sf"/>
</dbReference>
<dbReference type="SMART" id="SM00028">
    <property type="entry name" value="TPR"/>
    <property type="match status" value="3"/>
</dbReference>
<dbReference type="PANTHER" id="PTHR44943:SF8">
    <property type="entry name" value="TPR REPEAT-CONTAINING PROTEIN MJ0263"/>
    <property type="match status" value="1"/>
</dbReference>
<keyword evidence="2 3" id="KW-0802">TPR repeat</keyword>
<feature type="repeat" description="TPR" evidence="3">
    <location>
        <begin position="62"/>
        <end position="95"/>
    </location>
</feature>
<dbReference type="PROSITE" id="PS50005">
    <property type="entry name" value="TPR"/>
    <property type="match status" value="1"/>
</dbReference>
<proteinExistence type="predicted"/>
<dbReference type="PANTHER" id="PTHR44943">
    <property type="entry name" value="CELLULOSE SYNTHASE OPERON PROTEIN C"/>
    <property type="match status" value="1"/>
</dbReference>
<accession>A0A1A5Y9F9</accession>
<dbReference type="Pfam" id="PF13414">
    <property type="entry name" value="TPR_11"/>
    <property type="match status" value="1"/>
</dbReference>
<dbReference type="EMBL" id="LYPA01000080">
    <property type="protein sequence ID" value="OBR62261.1"/>
    <property type="molecule type" value="Genomic_DNA"/>
</dbReference>
<evidence type="ECO:0000313" key="4">
    <source>
        <dbReference type="EMBL" id="OBR62261.1"/>
    </source>
</evidence>
<dbReference type="Gene3D" id="1.25.40.10">
    <property type="entry name" value="Tetratricopeptide repeat domain"/>
    <property type="match status" value="2"/>
</dbReference>
<dbReference type="Proteomes" id="UP000092024">
    <property type="component" value="Unassembled WGS sequence"/>
</dbReference>
<dbReference type="RefSeq" id="WP_068687120.1">
    <property type="nucleotide sequence ID" value="NZ_LYPA01000080.1"/>
</dbReference>
<evidence type="ECO:0000256" key="3">
    <source>
        <dbReference type="PROSITE-ProRule" id="PRU00339"/>
    </source>
</evidence>
<keyword evidence="1" id="KW-0677">Repeat</keyword>
<dbReference type="Pfam" id="PF14559">
    <property type="entry name" value="TPR_19"/>
    <property type="match status" value="1"/>
</dbReference>
<dbReference type="InterPro" id="IPR051685">
    <property type="entry name" value="Ycf3/AcsC/BcsC/TPR_MFPF"/>
</dbReference>
<evidence type="ECO:0000256" key="2">
    <source>
        <dbReference type="ARBA" id="ARBA00022803"/>
    </source>
</evidence>